<reference evidence="1" key="1">
    <citation type="submission" date="2016-08" db="EMBL/GenBank/DDBJ databases">
        <authorList>
            <person name="Seilhamer J.J."/>
        </authorList>
    </citation>
    <scope>NUCLEOTIDE SEQUENCE</scope>
    <source>
        <strain evidence="1">86</strain>
    </source>
</reference>
<sequence length="125" mass="13266">MGIYGRQAASTLALIKRKGTQITISRAVADTFDPVTQERVPGVPITGDFYAVEIPPGRSAEFQIGSLVGRKVIQLYIARAEIAMEPSPGDTTTWNGVEYTLLAPVTHYNPAADGAVLTVAYGEAG</sequence>
<evidence type="ECO:0000313" key="1">
    <source>
        <dbReference type="EMBL" id="SCM71503.1"/>
    </source>
</evidence>
<organism evidence="1">
    <name type="scientific">uncultured Pleomorphomonas sp</name>
    <dbReference type="NCBI Taxonomy" id="442121"/>
    <lineage>
        <taxon>Bacteria</taxon>
        <taxon>Pseudomonadati</taxon>
        <taxon>Pseudomonadota</taxon>
        <taxon>Alphaproteobacteria</taxon>
        <taxon>Hyphomicrobiales</taxon>
        <taxon>Pleomorphomonadaceae</taxon>
        <taxon>Pleomorphomonas</taxon>
        <taxon>environmental samples</taxon>
    </lineage>
</organism>
<proteinExistence type="predicted"/>
<protein>
    <submittedName>
        <fullName evidence="1">Uncharacterized protein</fullName>
    </submittedName>
</protein>
<accession>A0A212L1S5</accession>
<dbReference type="AlphaFoldDB" id="A0A212L1S5"/>
<dbReference type="EMBL" id="FMJD01000002">
    <property type="protein sequence ID" value="SCM71503.1"/>
    <property type="molecule type" value="Genomic_DNA"/>
</dbReference>
<gene>
    <name evidence="1" type="ORF">KL86PLE_100241</name>
</gene>
<name>A0A212L1S5_9HYPH</name>
<dbReference type="RefSeq" id="WP_288199044.1">
    <property type="nucleotide sequence ID" value="NZ_LT608334.1"/>
</dbReference>